<accession>A0AA40BQP2</accession>
<proteinExistence type="inferred from homology"/>
<reference evidence="2" key="1">
    <citation type="submission" date="2023-06" db="EMBL/GenBank/DDBJ databases">
        <title>Genome-scale phylogeny and comparative genomics of the fungal order Sordariales.</title>
        <authorList>
            <consortium name="Lawrence Berkeley National Laboratory"/>
            <person name="Hensen N."/>
            <person name="Bonometti L."/>
            <person name="Westerberg I."/>
            <person name="Brannstrom I.O."/>
            <person name="Guillou S."/>
            <person name="Cros-Aarteil S."/>
            <person name="Calhoun S."/>
            <person name="Haridas S."/>
            <person name="Kuo A."/>
            <person name="Mondo S."/>
            <person name="Pangilinan J."/>
            <person name="Riley R."/>
            <person name="LaButti K."/>
            <person name="Andreopoulos B."/>
            <person name="Lipzen A."/>
            <person name="Chen C."/>
            <person name="Yanf M."/>
            <person name="Daum C."/>
            <person name="Ng V."/>
            <person name="Clum A."/>
            <person name="Steindorff A."/>
            <person name="Ohm R."/>
            <person name="Martin F."/>
            <person name="Silar P."/>
            <person name="Natvig D."/>
            <person name="Lalanne C."/>
            <person name="Gautier V."/>
            <person name="Ament-velasquez S.L."/>
            <person name="Kruys A."/>
            <person name="Hutchinson M.I."/>
            <person name="Powell A.J."/>
            <person name="Barry K."/>
            <person name="Miller A.N."/>
            <person name="Grigoriev I.V."/>
            <person name="Debuchy R."/>
            <person name="Gladieux P."/>
            <person name="Thoren M.H."/>
            <person name="Johannesson H."/>
        </authorList>
    </citation>
    <scope>NUCLEOTIDE SEQUENCE</scope>
    <source>
        <strain evidence="2">SMH3187-1</strain>
    </source>
</reference>
<dbReference type="NCBIfam" id="NF041278">
    <property type="entry name" value="CmcJ_NvfI_EfuI"/>
    <property type="match status" value="1"/>
</dbReference>
<organism evidence="2 3">
    <name type="scientific">Schizothecium vesticola</name>
    <dbReference type="NCBI Taxonomy" id="314040"/>
    <lineage>
        <taxon>Eukaryota</taxon>
        <taxon>Fungi</taxon>
        <taxon>Dikarya</taxon>
        <taxon>Ascomycota</taxon>
        <taxon>Pezizomycotina</taxon>
        <taxon>Sordariomycetes</taxon>
        <taxon>Sordariomycetidae</taxon>
        <taxon>Sordariales</taxon>
        <taxon>Schizotheciaceae</taxon>
        <taxon>Schizothecium</taxon>
    </lineage>
</organism>
<evidence type="ECO:0000313" key="3">
    <source>
        <dbReference type="Proteomes" id="UP001172155"/>
    </source>
</evidence>
<evidence type="ECO:0000313" key="2">
    <source>
        <dbReference type="EMBL" id="KAK0738638.1"/>
    </source>
</evidence>
<dbReference type="InterPro" id="IPR044053">
    <property type="entry name" value="AsaB-like"/>
</dbReference>
<name>A0AA40BQP2_9PEZI</name>
<dbReference type="GO" id="GO:0016491">
    <property type="term" value="F:oxidoreductase activity"/>
    <property type="evidence" value="ECO:0007669"/>
    <property type="project" value="InterPro"/>
</dbReference>
<comment type="caution">
    <text evidence="2">The sequence shown here is derived from an EMBL/GenBank/DDBJ whole genome shotgun (WGS) entry which is preliminary data.</text>
</comment>
<dbReference type="EMBL" id="JAUKUD010000007">
    <property type="protein sequence ID" value="KAK0738638.1"/>
    <property type="molecule type" value="Genomic_DNA"/>
</dbReference>
<protein>
    <submittedName>
        <fullName evidence="2">Uncharacterized protein</fullName>
    </submittedName>
</protein>
<comment type="similarity">
    <text evidence="1">Belongs to the asaB hydroxylase/desaturase family.</text>
</comment>
<dbReference type="PANTHER" id="PTHR34598:SF3">
    <property type="entry name" value="OXIDOREDUCTASE AN1597"/>
    <property type="match status" value="1"/>
</dbReference>
<dbReference type="PANTHER" id="PTHR34598">
    <property type="entry name" value="BLL6449 PROTEIN"/>
    <property type="match status" value="1"/>
</dbReference>
<dbReference type="Proteomes" id="UP001172155">
    <property type="component" value="Unassembled WGS sequence"/>
</dbReference>
<sequence>MVGVDRLTRFNYFKWEPKFAHVKPYVLLMDKPAGHHDFPETNFDVETGPDEVVVDMRDRETEFHLDRHGFAVRKSGWPLGVELPLVGDAVGLVQDWYLPAMQRMLKDEFGDAIETFFFDWRLRSNNPVQTELDVGMTVDLTDATLRLTPLKLVHVDQSPQGAMNRVLHHMGDRASDLLKGRVRVINLWRPLVESVQDCPLAVCDGSSVPMANCLTADLSESTMCCNNVGESMCPLQGGGHYRWHYLSRQTKDEVLMLKM</sequence>
<dbReference type="AlphaFoldDB" id="A0AA40BQP2"/>
<keyword evidence="3" id="KW-1185">Reference proteome</keyword>
<gene>
    <name evidence="2" type="ORF">B0T18DRAFT_333592</name>
</gene>
<evidence type="ECO:0000256" key="1">
    <source>
        <dbReference type="ARBA" id="ARBA00023604"/>
    </source>
</evidence>